<dbReference type="InterPro" id="IPR036457">
    <property type="entry name" value="PPM-type-like_dom_sf"/>
</dbReference>
<dbReference type="PANTHER" id="PTHR43156:SF9">
    <property type="entry name" value="HAMP DOMAIN-CONTAINING PROTEIN"/>
    <property type="match status" value="1"/>
</dbReference>
<dbReference type="InterPro" id="IPR035965">
    <property type="entry name" value="PAS-like_dom_sf"/>
</dbReference>
<evidence type="ECO:0000313" key="4">
    <source>
        <dbReference type="EMBL" id="SCA55325.1"/>
    </source>
</evidence>
<dbReference type="Pfam" id="PF07228">
    <property type="entry name" value="SpoIIE"/>
    <property type="match status" value="1"/>
</dbReference>
<evidence type="ECO:0000256" key="1">
    <source>
        <dbReference type="ARBA" id="ARBA00022801"/>
    </source>
</evidence>
<reference evidence="4 5" key="1">
    <citation type="submission" date="2016-07" db="EMBL/GenBank/DDBJ databases">
        <authorList>
            <person name="Lefevre C.T."/>
        </authorList>
    </citation>
    <scope>NUCLEOTIDE SEQUENCE [LARGE SCALE GENOMIC DNA]</scope>
    <source>
        <strain evidence="4">PR1</strain>
    </source>
</reference>
<keyword evidence="1" id="KW-0378">Hydrolase</keyword>
<keyword evidence="2" id="KW-0472">Membrane</keyword>
<dbReference type="SMART" id="SM00331">
    <property type="entry name" value="PP2C_SIG"/>
    <property type="match status" value="1"/>
</dbReference>
<dbReference type="SUPFAM" id="SSF55785">
    <property type="entry name" value="PYP-like sensor domain (PAS domain)"/>
    <property type="match status" value="1"/>
</dbReference>
<dbReference type="Gene3D" id="3.30.450.20">
    <property type="entry name" value="PAS domain"/>
    <property type="match status" value="1"/>
</dbReference>
<dbReference type="PANTHER" id="PTHR43156">
    <property type="entry name" value="STAGE II SPORULATION PROTEIN E-RELATED"/>
    <property type="match status" value="1"/>
</dbReference>
<organism evidence="4 5">
    <name type="scientific">Candidatus Terasakiella magnetica</name>
    <dbReference type="NCBI Taxonomy" id="1867952"/>
    <lineage>
        <taxon>Bacteria</taxon>
        <taxon>Pseudomonadati</taxon>
        <taxon>Pseudomonadota</taxon>
        <taxon>Alphaproteobacteria</taxon>
        <taxon>Rhodospirillales</taxon>
        <taxon>Terasakiellaceae</taxon>
        <taxon>Terasakiella</taxon>
    </lineage>
</organism>
<evidence type="ECO:0000259" key="3">
    <source>
        <dbReference type="SMART" id="SM00331"/>
    </source>
</evidence>
<dbReference type="GO" id="GO:0016791">
    <property type="term" value="F:phosphatase activity"/>
    <property type="evidence" value="ECO:0007669"/>
    <property type="project" value="TreeGrafter"/>
</dbReference>
<proteinExistence type="predicted"/>
<name>A0A1C3RDI7_9PROT</name>
<keyword evidence="5" id="KW-1185">Reference proteome</keyword>
<keyword evidence="2" id="KW-0812">Transmembrane</keyword>
<dbReference type="Proteomes" id="UP000231658">
    <property type="component" value="Unassembled WGS sequence"/>
</dbReference>
<keyword evidence="2" id="KW-1133">Transmembrane helix</keyword>
<dbReference type="Gene3D" id="3.60.40.10">
    <property type="entry name" value="PPM-type phosphatase domain"/>
    <property type="match status" value="1"/>
</dbReference>
<dbReference type="AlphaFoldDB" id="A0A1C3RDI7"/>
<sequence>MSTETPENGEVKSAKKWERSLSLRITFLLVIATLLLIGQSLYNLSSIQDVDESIEVVNKAAFNLDNLSRKIKTPIADVRILSMEMVSAPNRKSVNEIKERYDLLVNELDQKLIKWKAIVESASAEETELRDAYLNILNSWATYKEAVSRTFYYINTGVRIAAFISVTGQEKENYAQLQKALDIFGQMLLQRSRDVFVEADEQSNFAFYSLIITSVIQVLILTVTLFFVFRMFKNYMRASQAYEKKIEAKEAQLSAALTGMSDGLYTVDKDLHFTLFNDRFTSMTGIDKSNFELGKPLEETLMVAANIGSLGEGEIQDLVETRIQRIKENGFKEWESTTHQGRVLSSRKNDMPDGGAIIVVSDVTERRNAETKLKEAFLNISNSILYASKIQQSILPNREFLIEAFEDHFIFWEPRDVVGGDVYWFYEWGDGVLMSLGDCTGHGVPGAFMTLISTGALERAISEVEIGDISSLIGKMNQLLQQSLGQDNGEGLADDGLELGVCYIEPKKNKLSFVGAKFDLLIVENGEVKTIKGGRRGLGYREIPADYVYENIEISASPTAQYYLTTDGALDQKSSKTKRRLGKKGFQELLLKVHALPMKDQVKEIQEALMEHQGDALRRDDVAIIGFKIGRA</sequence>
<accession>A0A1C3RDI7</accession>
<dbReference type="OrthoDB" id="341208at2"/>
<feature type="transmembrane region" description="Helical" evidence="2">
    <location>
        <begin position="21"/>
        <end position="42"/>
    </location>
</feature>
<dbReference type="EMBL" id="FLYE01000001">
    <property type="protein sequence ID" value="SCA55325.1"/>
    <property type="molecule type" value="Genomic_DNA"/>
</dbReference>
<dbReference type="Pfam" id="PF12860">
    <property type="entry name" value="PAS_7"/>
    <property type="match status" value="1"/>
</dbReference>
<gene>
    <name evidence="4" type="ORF">MTBPR1_10572</name>
</gene>
<dbReference type="InterPro" id="IPR052016">
    <property type="entry name" value="Bact_Sigma-Reg"/>
</dbReference>
<protein>
    <recommendedName>
        <fullName evidence="3">PPM-type phosphatase domain-containing protein</fullName>
    </recommendedName>
</protein>
<feature type="domain" description="PPM-type phosphatase" evidence="3">
    <location>
        <begin position="403"/>
        <end position="629"/>
    </location>
</feature>
<dbReference type="STRING" id="1867952.MTBPR1_10572"/>
<dbReference type="InterPro" id="IPR001932">
    <property type="entry name" value="PPM-type_phosphatase-like_dom"/>
</dbReference>
<evidence type="ECO:0000256" key="2">
    <source>
        <dbReference type="SAM" id="Phobius"/>
    </source>
</evidence>
<feature type="transmembrane region" description="Helical" evidence="2">
    <location>
        <begin position="205"/>
        <end position="229"/>
    </location>
</feature>
<evidence type="ECO:0000313" key="5">
    <source>
        <dbReference type="Proteomes" id="UP000231658"/>
    </source>
</evidence>